<gene>
    <name evidence="2" type="ORF">JI741_11940</name>
</gene>
<name>A0ABS1KRE9_9BACT</name>
<evidence type="ECO:0000313" key="2">
    <source>
        <dbReference type="EMBL" id="MBL0741934.1"/>
    </source>
</evidence>
<dbReference type="EMBL" id="JAERRB010000003">
    <property type="protein sequence ID" value="MBL0741934.1"/>
    <property type="molecule type" value="Genomic_DNA"/>
</dbReference>
<evidence type="ECO:0000313" key="3">
    <source>
        <dbReference type="Proteomes" id="UP000613030"/>
    </source>
</evidence>
<organism evidence="2 3">
    <name type="scientific">Chryseolinea lacunae</name>
    <dbReference type="NCBI Taxonomy" id="2801331"/>
    <lineage>
        <taxon>Bacteria</taxon>
        <taxon>Pseudomonadati</taxon>
        <taxon>Bacteroidota</taxon>
        <taxon>Cytophagia</taxon>
        <taxon>Cytophagales</taxon>
        <taxon>Fulvivirgaceae</taxon>
        <taxon>Chryseolinea</taxon>
    </lineage>
</organism>
<feature type="chain" id="PRO_5046816257" description="DUF4034 domain-containing protein" evidence="1">
    <location>
        <begin position="33"/>
        <end position="729"/>
    </location>
</feature>
<keyword evidence="3" id="KW-1185">Reference proteome</keyword>
<reference evidence="2 3" key="1">
    <citation type="submission" date="2021-01" db="EMBL/GenBank/DDBJ databases">
        <title>Chryseolinea sp. Jin1 Genome sequencing and assembly.</title>
        <authorList>
            <person name="Kim I."/>
        </authorList>
    </citation>
    <scope>NUCLEOTIDE SEQUENCE [LARGE SCALE GENOMIC DNA]</scope>
    <source>
        <strain evidence="2 3">Jin1</strain>
    </source>
</reference>
<proteinExistence type="predicted"/>
<dbReference type="Proteomes" id="UP000613030">
    <property type="component" value="Unassembled WGS sequence"/>
</dbReference>
<feature type="signal peptide" evidence="1">
    <location>
        <begin position="1"/>
        <end position="32"/>
    </location>
</feature>
<protein>
    <recommendedName>
        <fullName evidence="4">DUF4034 domain-containing protein</fullName>
    </recommendedName>
</protein>
<keyword evidence="1" id="KW-0732">Signal</keyword>
<comment type="caution">
    <text evidence="2">The sequence shown here is derived from an EMBL/GenBank/DDBJ whole genome shotgun (WGS) entry which is preliminary data.</text>
</comment>
<sequence>MIFKNMQRKFKRYFVLSSLLLLLLPLSTSVNACYESSDHEELRFMVFNPDLLHEKSWWSFFYSGRYNYLDAVTGTNDEDQLTREWMKKTKTKASFDDVWNCFFGSPSDSALQHNPFYTEIQKNQVIKTYLDVARQCEDVSYIPDGWHQDSAAATLHTRREAMIARVDEHLRKESDPFLQHKYAFQLIKLSWYANDYATFDRVFTHHFSKTPAGVLDWWAWHYKSMTYEGTKQVDSANYLHARVFSHSTNKMFPSKQYFSSRKLSRVLKLARTKEERADILVLAALTNPGRTLPTLLEVYDLAPDHKHLPLLISREINKLEDWLGSTKYAHTPIATQRDWDTPSMKNWKRDFDYLHVFTNAVQQLTSLKTAHPVFFNMSMACLKLMENDHVAASDYLARIQSDDPEVLFQQRVLNVILLAQQKDVRDPLVQDELGSRYVALLNDRTQKFESQRMLYSLSLYLRHTFASKGMVHLAGLFDNYAVNKFCETCFFDSFSFSTIRYFDRYATAADVERLIATFRKPDKNKLETVLLKPYTNVNYLYDLLSTKYLRQGDVNAAAKALKEVPDEFWFSFLNFQHNLDRNPFENTEVLDARTMTLYTKREIVQNLIALEREAKTNPAKRAANYFQLGNAWYNFSETSWFMIAYEWHGDNWNNLIATKFVRKKALGFYQQALASETDSERKARIVYMIAQLSDGARKKDYAKQYERYQNTDFYSRKSCDILRALAEAN</sequence>
<evidence type="ECO:0008006" key="4">
    <source>
        <dbReference type="Google" id="ProtNLM"/>
    </source>
</evidence>
<evidence type="ECO:0000256" key="1">
    <source>
        <dbReference type="SAM" id="SignalP"/>
    </source>
</evidence>
<accession>A0ABS1KRE9</accession>